<dbReference type="Proteomes" id="UP001154259">
    <property type="component" value="Unassembled WGS sequence"/>
</dbReference>
<dbReference type="Gene3D" id="1.20.120.790">
    <property type="entry name" value="Heat shock protein 90, C-terminal domain"/>
    <property type="match status" value="1"/>
</dbReference>
<dbReference type="GO" id="GO:0016887">
    <property type="term" value="F:ATP hydrolysis activity"/>
    <property type="evidence" value="ECO:0007669"/>
    <property type="project" value="InterPro"/>
</dbReference>
<comment type="similarity">
    <text evidence="2 8">Belongs to the heat shock protein 90 family.</text>
</comment>
<dbReference type="GO" id="GO:0140662">
    <property type="term" value="F:ATP-dependent protein folding chaperone"/>
    <property type="evidence" value="ECO:0007669"/>
    <property type="project" value="InterPro"/>
</dbReference>
<evidence type="ECO:0000256" key="4">
    <source>
        <dbReference type="ARBA" id="ARBA00022741"/>
    </source>
</evidence>
<dbReference type="PANTHER" id="PTHR11528">
    <property type="entry name" value="HEAT SHOCK PROTEIN 90 FAMILY MEMBER"/>
    <property type="match status" value="1"/>
</dbReference>
<dbReference type="Pfam" id="PF00183">
    <property type="entry name" value="HSP90"/>
    <property type="match status" value="1"/>
</dbReference>
<evidence type="ECO:0000256" key="9">
    <source>
        <dbReference type="PIRSR" id="PIRSR002583-1"/>
    </source>
</evidence>
<evidence type="ECO:0000256" key="2">
    <source>
        <dbReference type="ARBA" id="ARBA00008239"/>
    </source>
</evidence>
<keyword evidence="5 8" id="KW-0067">ATP-binding</keyword>
<dbReference type="Gene3D" id="3.30.230.80">
    <property type="match status" value="1"/>
</dbReference>
<keyword evidence="3 8" id="KW-0963">Cytoplasm</keyword>
<dbReference type="CDD" id="cd16927">
    <property type="entry name" value="HATPase_Hsp90-like"/>
    <property type="match status" value="1"/>
</dbReference>
<dbReference type="GO" id="GO:0005524">
    <property type="term" value="F:ATP binding"/>
    <property type="evidence" value="ECO:0007669"/>
    <property type="project" value="UniProtKB-UniRule"/>
</dbReference>
<feature type="binding site" evidence="9">
    <location>
        <position position="333"/>
    </location>
    <ligand>
        <name>ATP</name>
        <dbReference type="ChEBI" id="CHEBI:30616"/>
    </ligand>
</feature>
<sequence length="616" mass="69926">MSTETSAPKEEQHQFSAEVERLMDLVVHALYSEREIFLRELIANSADAMDRRRFEALTNEACALPVTPQIRLSVDKEAHLLTISDDGVGMSKEEIIQNLGTIARSGTRAFEKQLKDTKPEDRPNLIGQFGVGFYSAFMVADKVEVISRRAGTNEAWSWTSEGKGQYTLTEATRETAGTTIILHIKSDADEYLESMRLGNIIRKWADHIAWPIAIKQGDEEERNANEGTALWRKPRSEITDEQLEDFYRHITHLFDKPLATLLWHAEGVFEFTSLLFIPGMISPFEPVDQERKSKVRLHVRRMFITDEAEMLPAWLRFIQGIVDTEDLPLNVSREMLQNTPVLARIRKALTNRVISELTKLSEDDEKYKTFWNLFGAIFKEGLWENGEHSESIIKLSRFYSSTQEDFTTLPDYVSRMKENQEAIYYLAGDSKDILASSPQLEGFKAQGIEVLLFTDAVDAFWPDRVGKYAEKPLRSITQAKEDLEKLMGDVEHVNSEEEEGLLKSLKEILADKVTEVRTTQRLVDSPVILAASAGGPDLQMQRLMRRNDKTMPSPAPVLELNPNHPWIKSLVLKAKDGKDISEEATILLDLARVQDGEMPVDPTLFARRIATALTGK</sequence>
<evidence type="ECO:0000313" key="13">
    <source>
        <dbReference type="Proteomes" id="UP001154255"/>
    </source>
</evidence>
<name>A0A9W4TLC8_9PROT</name>
<dbReference type="SUPFAM" id="SSF55874">
    <property type="entry name" value="ATPase domain of HSP90 chaperone/DNA topoisomerase II/histidine kinase"/>
    <property type="match status" value="1"/>
</dbReference>
<evidence type="ECO:0000313" key="14">
    <source>
        <dbReference type="Proteomes" id="UP001154259"/>
    </source>
</evidence>
<keyword evidence="4 8" id="KW-0547">Nucleotide-binding</keyword>
<feature type="domain" description="Histidine kinase/HSP90-like ATPase" evidence="10">
    <location>
        <begin position="33"/>
        <end position="188"/>
    </location>
</feature>
<gene>
    <name evidence="8" type="primary">htpG</name>
    <name evidence="11" type="ORF">R53529_LOCUS402</name>
    <name evidence="12" type="ORF">R53530_LOCUS699</name>
</gene>
<dbReference type="HAMAP" id="MF_00505">
    <property type="entry name" value="HSP90"/>
    <property type="match status" value="1"/>
</dbReference>
<evidence type="ECO:0000259" key="10">
    <source>
        <dbReference type="SMART" id="SM00387"/>
    </source>
</evidence>
<dbReference type="PIRSF" id="PIRSF002583">
    <property type="entry name" value="Hsp90"/>
    <property type="match status" value="1"/>
</dbReference>
<dbReference type="InterPro" id="IPR020575">
    <property type="entry name" value="Hsp90_N"/>
</dbReference>
<evidence type="ECO:0000256" key="6">
    <source>
        <dbReference type="ARBA" id="ARBA00023016"/>
    </source>
</evidence>
<evidence type="ECO:0000256" key="1">
    <source>
        <dbReference type="ARBA" id="ARBA00004496"/>
    </source>
</evidence>
<dbReference type="Gene3D" id="3.30.565.10">
    <property type="entry name" value="Histidine kinase-like ATPase, C-terminal domain"/>
    <property type="match status" value="1"/>
</dbReference>
<dbReference type="NCBIfam" id="NF003555">
    <property type="entry name" value="PRK05218.1"/>
    <property type="match status" value="1"/>
</dbReference>
<dbReference type="GO" id="GO:0051082">
    <property type="term" value="F:unfolded protein binding"/>
    <property type="evidence" value="ECO:0007669"/>
    <property type="project" value="UniProtKB-UniRule"/>
</dbReference>
<proteinExistence type="inferred from homology"/>
<dbReference type="EMBL" id="CAMXCS010000001">
    <property type="protein sequence ID" value="CAI3928895.1"/>
    <property type="molecule type" value="Genomic_DNA"/>
</dbReference>
<feature type="binding site" evidence="9">
    <location>
        <position position="90"/>
    </location>
    <ligand>
        <name>ATP</name>
        <dbReference type="ChEBI" id="CHEBI:30616"/>
    </ligand>
</feature>
<feature type="binding site" evidence="9">
    <location>
        <position position="178"/>
    </location>
    <ligand>
        <name>ATP</name>
        <dbReference type="ChEBI" id="CHEBI:30616"/>
    </ligand>
</feature>
<dbReference type="SMART" id="SM00387">
    <property type="entry name" value="HATPase_c"/>
    <property type="match status" value="1"/>
</dbReference>
<evidence type="ECO:0000256" key="7">
    <source>
        <dbReference type="ARBA" id="ARBA00023186"/>
    </source>
</evidence>
<evidence type="ECO:0000256" key="5">
    <source>
        <dbReference type="ARBA" id="ARBA00022840"/>
    </source>
</evidence>
<dbReference type="InterPro" id="IPR037196">
    <property type="entry name" value="HSP90_C"/>
</dbReference>
<organism evidence="12 13">
    <name type="scientific">Commensalibacter communis</name>
    <dbReference type="NCBI Taxonomy" id="2972786"/>
    <lineage>
        <taxon>Bacteria</taxon>
        <taxon>Pseudomonadati</taxon>
        <taxon>Pseudomonadota</taxon>
        <taxon>Alphaproteobacteria</taxon>
        <taxon>Acetobacterales</taxon>
        <taxon>Acetobacteraceae</taxon>
    </lineage>
</organism>
<comment type="subunit">
    <text evidence="8">Homodimer.</text>
</comment>
<dbReference type="Gene3D" id="3.40.50.11260">
    <property type="match status" value="1"/>
</dbReference>
<feature type="binding site" evidence="9">
    <location>
        <position position="85"/>
    </location>
    <ligand>
        <name>ATP</name>
        <dbReference type="ChEBI" id="CHEBI:30616"/>
    </ligand>
</feature>
<feature type="region of interest" description="A; substrate-binding" evidence="8">
    <location>
        <begin position="1"/>
        <end position="333"/>
    </location>
</feature>
<reference evidence="12" key="1">
    <citation type="submission" date="2022-10" db="EMBL/GenBank/DDBJ databases">
        <authorList>
            <person name="Botero Cardona J."/>
        </authorList>
    </citation>
    <scope>NUCLEOTIDE SEQUENCE</scope>
    <source>
        <strain evidence="12">LMG 31819</strain>
        <strain evidence="11">R-53529</strain>
    </source>
</reference>
<comment type="subcellular location">
    <subcellularLocation>
        <location evidence="1 8">Cytoplasm</location>
    </subcellularLocation>
</comment>
<feature type="binding site" evidence="9">
    <location>
        <position position="44"/>
    </location>
    <ligand>
        <name>ATP</name>
        <dbReference type="ChEBI" id="CHEBI:30616"/>
    </ligand>
</feature>
<protein>
    <recommendedName>
        <fullName evidence="8">Chaperone protein HtpG</fullName>
    </recommendedName>
    <alternativeName>
        <fullName evidence="8">Heat shock protein HtpG</fullName>
    </alternativeName>
    <alternativeName>
        <fullName evidence="8">High temperature protein G</fullName>
    </alternativeName>
</protein>
<feature type="binding site" evidence="9">
    <location>
        <begin position="105"/>
        <end position="106"/>
    </location>
    <ligand>
        <name>ATP</name>
        <dbReference type="ChEBI" id="CHEBI:30616"/>
    </ligand>
</feature>
<dbReference type="AlphaFoldDB" id="A0A9W4TLC8"/>
<dbReference type="Pfam" id="PF13589">
    <property type="entry name" value="HATPase_c_3"/>
    <property type="match status" value="1"/>
</dbReference>
<feature type="binding site" evidence="9">
    <location>
        <position position="98"/>
    </location>
    <ligand>
        <name>ATP</name>
        <dbReference type="ChEBI" id="CHEBI:30616"/>
    </ligand>
</feature>
<dbReference type="InterPro" id="IPR020568">
    <property type="entry name" value="Ribosomal_Su5_D2-typ_SF"/>
</dbReference>
<dbReference type="SUPFAM" id="SSF54211">
    <property type="entry name" value="Ribosomal protein S5 domain 2-like"/>
    <property type="match status" value="1"/>
</dbReference>
<dbReference type="GO" id="GO:0005737">
    <property type="term" value="C:cytoplasm"/>
    <property type="evidence" value="ECO:0007669"/>
    <property type="project" value="UniProtKB-SubCell"/>
</dbReference>
<dbReference type="Proteomes" id="UP001154255">
    <property type="component" value="Unassembled WGS sequence"/>
</dbReference>
<dbReference type="InterPro" id="IPR001404">
    <property type="entry name" value="Hsp90_fam"/>
</dbReference>
<dbReference type="PRINTS" id="PR00775">
    <property type="entry name" value="HEATSHOCK90"/>
</dbReference>
<dbReference type="RefSeq" id="WP_271788852.1">
    <property type="nucleotide sequence ID" value="NZ_CAMXCM010000001.1"/>
</dbReference>
<dbReference type="InterPro" id="IPR003594">
    <property type="entry name" value="HATPase_dom"/>
</dbReference>
<dbReference type="FunFam" id="3.30.565.10:FF:000009">
    <property type="entry name" value="Molecular chaperone HtpG"/>
    <property type="match status" value="1"/>
</dbReference>
<accession>A0A9W4TLC8</accession>
<comment type="caution">
    <text evidence="12">The sequence shown here is derived from an EMBL/GenBank/DDBJ whole genome shotgun (WGS) entry which is preliminary data.</text>
</comment>
<feature type="region of interest" description="C" evidence="8">
    <location>
        <begin position="543"/>
        <end position="616"/>
    </location>
</feature>
<keyword evidence="7 8" id="KW-0143">Chaperone</keyword>
<feature type="binding site" evidence="9">
    <location>
        <position position="40"/>
    </location>
    <ligand>
        <name>ATP</name>
        <dbReference type="ChEBI" id="CHEBI:30616"/>
    </ligand>
</feature>
<evidence type="ECO:0000256" key="8">
    <source>
        <dbReference type="HAMAP-Rule" id="MF_00505"/>
    </source>
</evidence>
<evidence type="ECO:0000256" key="3">
    <source>
        <dbReference type="ARBA" id="ARBA00022490"/>
    </source>
</evidence>
<feature type="binding site" evidence="9">
    <location>
        <begin position="128"/>
        <end position="133"/>
    </location>
    <ligand>
        <name>ATP</name>
        <dbReference type="ChEBI" id="CHEBI:30616"/>
    </ligand>
</feature>
<comment type="caution">
    <text evidence="8">Lacks conserved residue(s) required for the propagation of feature annotation.</text>
</comment>
<evidence type="ECO:0000313" key="11">
    <source>
        <dbReference type="EMBL" id="CAI3928895.1"/>
    </source>
</evidence>
<dbReference type="SUPFAM" id="SSF110942">
    <property type="entry name" value="HSP90 C-terminal domain"/>
    <property type="match status" value="1"/>
</dbReference>
<evidence type="ECO:0000313" key="12">
    <source>
        <dbReference type="EMBL" id="CAI3931986.1"/>
    </source>
</evidence>
<keyword evidence="6 8" id="KW-0346">Stress response</keyword>
<dbReference type="EMBL" id="CAMXCM010000001">
    <property type="protein sequence ID" value="CAI3931986.1"/>
    <property type="molecule type" value="Genomic_DNA"/>
</dbReference>
<keyword evidence="14" id="KW-1185">Reference proteome</keyword>
<dbReference type="InterPro" id="IPR036890">
    <property type="entry name" value="HATPase_C_sf"/>
</dbReference>
<comment type="function">
    <text evidence="8">Molecular chaperone. Has ATPase activity.</text>
</comment>